<dbReference type="Proteomes" id="UP000306050">
    <property type="component" value="Chromosome SGRAM_1"/>
</dbReference>
<feature type="region of interest" description="Disordered" evidence="8">
    <location>
        <begin position="176"/>
        <end position="245"/>
    </location>
</feature>
<dbReference type="OrthoDB" id="421009at2759"/>
<dbReference type="SMART" id="SM00397">
    <property type="entry name" value="t_SNARE"/>
    <property type="match status" value="1"/>
</dbReference>
<dbReference type="InterPro" id="IPR021538">
    <property type="entry name" value="Syntaxin-5_N"/>
</dbReference>
<evidence type="ECO:0000256" key="6">
    <source>
        <dbReference type="ARBA" id="ARBA00023054"/>
    </source>
</evidence>
<dbReference type="CDD" id="cd15844">
    <property type="entry name" value="SNARE_syntaxin5"/>
    <property type="match status" value="1"/>
</dbReference>
<dbReference type="GO" id="GO:0000149">
    <property type="term" value="F:SNARE binding"/>
    <property type="evidence" value="ECO:0007669"/>
    <property type="project" value="TreeGrafter"/>
</dbReference>
<dbReference type="InterPro" id="IPR010989">
    <property type="entry name" value="SNARE"/>
</dbReference>
<comment type="subcellular location">
    <subcellularLocation>
        <location evidence="1">Membrane</location>
        <topology evidence="1">Single-pass type IV membrane protein</topology>
    </subcellularLocation>
</comment>
<sequence length="375" mass="40739">MSYTPTSYYGHSVKDRTSEFHGLVDSIASRSAQPAKQKLLNTSAPGASPKGEFARRAQGIGKDIASTTAKLQRLAQLARRKTLFDDRPVEISELTYIIKHDIAAINKQLADLQAFNKANKSGKAADRTEEHRGNVVTLLQSKLAGATTSFQDILEVRTQNMKASKDRSEQFMFSNSAAAGMGPGENSVLRSRGKPPTAHDATDSPLYNPTRTGSAMAHRAAPSPLNPALQGSASSDGYDPKGKTKANAAESDFLALDMGSSANGAAAGGGDQFMQMQLMEHNQNNYMQQRSSAIESIESTISELGQIFSQLAHMVAEQRETVQRIDDNVMEVVDNVGGAQRELLRYYASVSSNRWLMLKIFGVLIVFFLLFILVS</sequence>
<name>A0A4U7L0X5_9BASI</name>
<dbReference type="InterPro" id="IPR000727">
    <property type="entry name" value="T_SNARE_dom"/>
</dbReference>
<dbReference type="Gene3D" id="1.20.58.70">
    <property type="match status" value="1"/>
</dbReference>
<dbReference type="GO" id="GO:0031201">
    <property type="term" value="C:SNARE complex"/>
    <property type="evidence" value="ECO:0007669"/>
    <property type="project" value="TreeGrafter"/>
</dbReference>
<keyword evidence="12" id="KW-1185">Reference proteome</keyword>
<comment type="similarity">
    <text evidence="2">Belongs to the syntaxin family.</text>
</comment>
<evidence type="ECO:0000256" key="2">
    <source>
        <dbReference type="ARBA" id="ARBA00009063"/>
    </source>
</evidence>
<evidence type="ECO:0000256" key="3">
    <source>
        <dbReference type="ARBA" id="ARBA00022448"/>
    </source>
</evidence>
<evidence type="ECO:0000256" key="9">
    <source>
        <dbReference type="SAM" id="Phobius"/>
    </source>
</evidence>
<dbReference type="RefSeq" id="XP_029742810.1">
    <property type="nucleotide sequence ID" value="XM_029881424.1"/>
</dbReference>
<dbReference type="GO" id="GO:0005484">
    <property type="term" value="F:SNAP receptor activity"/>
    <property type="evidence" value="ECO:0007669"/>
    <property type="project" value="TreeGrafter"/>
</dbReference>
<evidence type="ECO:0000256" key="4">
    <source>
        <dbReference type="ARBA" id="ARBA00022692"/>
    </source>
</evidence>
<dbReference type="PANTHER" id="PTHR19957">
    <property type="entry name" value="SYNTAXIN"/>
    <property type="match status" value="1"/>
</dbReference>
<dbReference type="Pfam" id="PF05739">
    <property type="entry name" value="SNARE"/>
    <property type="match status" value="1"/>
</dbReference>
<reference evidence="11 12" key="1">
    <citation type="submission" date="2019-05" db="EMBL/GenBank/DDBJ databases">
        <title>Sporisorium graminicola CBS 10092 draft sequencing and annotation.</title>
        <authorList>
            <person name="Solano-Gonzalez S."/>
            <person name="Caddick M.X."/>
            <person name="Darby A."/>
        </authorList>
    </citation>
    <scope>NUCLEOTIDE SEQUENCE [LARGE SCALE GENOMIC DNA]</scope>
    <source>
        <strain evidence="11 12">CBS 10092</strain>
    </source>
</reference>
<protein>
    <recommendedName>
        <fullName evidence="10">t-SNARE coiled-coil homology domain-containing protein</fullName>
    </recommendedName>
</protein>
<dbReference type="KEGG" id="sgra:EX895_000823"/>
<feature type="transmembrane region" description="Helical" evidence="9">
    <location>
        <begin position="355"/>
        <end position="374"/>
    </location>
</feature>
<gene>
    <name evidence="11" type="ORF">EX895_000823</name>
</gene>
<feature type="domain" description="T-SNARE coiled-coil homology" evidence="10">
    <location>
        <begin position="284"/>
        <end position="346"/>
    </location>
</feature>
<keyword evidence="7 9" id="KW-0472">Membrane</keyword>
<dbReference type="AlphaFoldDB" id="A0A4U7L0X5"/>
<evidence type="ECO:0000256" key="8">
    <source>
        <dbReference type="SAM" id="MobiDB-lite"/>
    </source>
</evidence>
<keyword evidence="5 9" id="KW-1133">Transmembrane helix</keyword>
<dbReference type="InterPro" id="IPR045242">
    <property type="entry name" value="Syntaxin"/>
</dbReference>
<proteinExistence type="inferred from homology"/>
<evidence type="ECO:0000313" key="12">
    <source>
        <dbReference type="Proteomes" id="UP000306050"/>
    </source>
</evidence>
<keyword evidence="3" id="KW-0813">Transport</keyword>
<dbReference type="GO" id="GO:0006906">
    <property type="term" value="P:vesicle fusion"/>
    <property type="evidence" value="ECO:0007669"/>
    <property type="project" value="TreeGrafter"/>
</dbReference>
<keyword evidence="6" id="KW-0175">Coiled coil</keyword>
<evidence type="ECO:0000256" key="1">
    <source>
        <dbReference type="ARBA" id="ARBA00004211"/>
    </source>
</evidence>
<evidence type="ECO:0000256" key="5">
    <source>
        <dbReference type="ARBA" id="ARBA00022989"/>
    </source>
</evidence>
<dbReference type="SUPFAM" id="SSF47661">
    <property type="entry name" value="t-snare proteins"/>
    <property type="match status" value="1"/>
</dbReference>
<dbReference type="GeneID" id="40723718"/>
<organism evidence="11 12">
    <name type="scientific">Sporisorium graminicola</name>
    <dbReference type="NCBI Taxonomy" id="280036"/>
    <lineage>
        <taxon>Eukaryota</taxon>
        <taxon>Fungi</taxon>
        <taxon>Dikarya</taxon>
        <taxon>Basidiomycota</taxon>
        <taxon>Ustilaginomycotina</taxon>
        <taxon>Ustilaginomycetes</taxon>
        <taxon>Ustilaginales</taxon>
        <taxon>Ustilaginaceae</taxon>
        <taxon>Sporisorium</taxon>
    </lineage>
</organism>
<dbReference type="EMBL" id="SRRM01000002">
    <property type="protein sequence ID" value="TKY90825.1"/>
    <property type="molecule type" value="Genomic_DNA"/>
</dbReference>
<dbReference type="GO" id="GO:0006886">
    <property type="term" value="P:intracellular protein transport"/>
    <property type="evidence" value="ECO:0007669"/>
    <property type="project" value="TreeGrafter"/>
</dbReference>
<dbReference type="Pfam" id="PF11416">
    <property type="entry name" value="Syntaxin-5_N"/>
    <property type="match status" value="1"/>
</dbReference>
<dbReference type="GO" id="GO:0006888">
    <property type="term" value="P:endoplasmic reticulum to Golgi vesicle-mediated transport"/>
    <property type="evidence" value="ECO:0007669"/>
    <property type="project" value="TreeGrafter"/>
</dbReference>
<evidence type="ECO:0000259" key="10">
    <source>
        <dbReference type="PROSITE" id="PS50192"/>
    </source>
</evidence>
<comment type="caution">
    <text evidence="11">The sequence shown here is derived from an EMBL/GenBank/DDBJ whole genome shotgun (WGS) entry which is preliminary data.</text>
</comment>
<accession>A0A4U7L0X5</accession>
<dbReference type="PROSITE" id="PS50192">
    <property type="entry name" value="T_SNARE"/>
    <property type="match status" value="1"/>
</dbReference>
<evidence type="ECO:0000313" key="11">
    <source>
        <dbReference type="EMBL" id="TKY90825.1"/>
    </source>
</evidence>
<dbReference type="PANTHER" id="PTHR19957:SF3">
    <property type="entry name" value="SYNTAXIN-5"/>
    <property type="match status" value="1"/>
</dbReference>
<keyword evidence="4 9" id="KW-0812">Transmembrane</keyword>
<dbReference type="GO" id="GO:0048278">
    <property type="term" value="P:vesicle docking"/>
    <property type="evidence" value="ECO:0007669"/>
    <property type="project" value="TreeGrafter"/>
</dbReference>
<evidence type="ECO:0000256" key="7">
    <source>
        <dbReference type="ARBA" id="ARBA00023136"/>
    </source>
</evidence>
<dbReference type="GO" id="GO:0000139">
    <property type="term" value="C:Golgi membrane"/>
    <property type="evidence" value="ECO:0007669"/>
    <property type="project" value="TreeGrafter"/>
</dbReference>